<dbReference type="AlphaFoldDB" id="A0A733CQU1"/>
<dbReference type="EMBL" id="DAASHW010000254">
    <property type="protein sequence ID" value="HAE5592374.1"/>
    <property type="molecule type" value="Genomic_DNA"/>
</dbReference>
<name>A0A733CQU1_SALET</name>
<proteinExistence type="predicted"/>
<protein>
    <submittedName>
        <fullName evidence="1">Pathogenicity island 2 effector protein SseJ</fullName>
    </submittedName>
</protein>
<accession>A0A733CQU1</accession>
<comment type="caution">
    <text evidence="1">The sequence shown here is derived from an EMBL/GenBank/DDBJ whole genome shotgun (WGS) entry which is preliminary data.</text>
</comment>
<evidence type="ECO:0000313" key="1">
    <source>
        <dbReference type="EMBL" id="HAE5592374.1"/>
    </source>
</evidence>
<feature type="non-terminal residue" evidence="1">
    <location>
        <position position="1"/>
    </location>
</feature>
<gene>
    <name evidence="1" type="ORF">G4J76_004608</name>
</gene>
<reference evidence="1" key="2">
    <citation type="submission" date="2018-07" db="EMBL/GenBank/DDBJ databases">
        <authorList>
            <consortium name="NCBI Pathogen Detection Project"/>
        </authorList>
    </citation>
    <scope>NUCLEOTIDE SEQUENCE</scope>
    <source>
        <strain evidence="1">ID122356</strain>
    </source>
</reference>
<reference evidence="1" key="1">
    <citation type="journal article" date="2018" name="Genome Biol.">
        <title>SKESA: strategic k-mer extension for scrupulous assemblies.</title>
        <authorList>
            <person name="Souvorov A."/>
            <person name="Agarwala R."/>
            <person name="Lipman D.J."/>
        </authorList>
    </citation>
    <scope>NUCLEOTIDE SEQUENCE</scope>
    <source>
        <strain evidence="1">ID122356</strain>
    </source>
</reference>
<sequence length="45" mass="5180">PGAKDPQLDICPQYVFNDLVHPTQEVHHCFAIMLESFIAHHYSTE</sequence>
<organism evidence="1">
    <name type="scientific">Salmonella enterica subsp. enterica serovar Heidelberg</name>
    <dbReference type="NCBI Taxonomy" id="611"/>
    <lineage>
        <taxon>Bacteria</taxon>
        <taxon>Pseudomonadati</taxon>
        <taxon>Pseudomonadota</taxon>
        <taxon>Gammaproteobacteria</taxon>
        <taxon>Enterobacterales</taxon>
        <taxon>Enterobacteriaceae</taxon>
        <taxon>Salmonella</taxon>
    </lineage>
</organism>